<dbReference type="EMBL" id="LRFG02000005">
    <property type="protein sequence ID" value="PCO04438.1"/>
    <property type="molecule type" value="Genomic_DNA"/>
</dbReference>
<protein>
    <recommendedName>
        <fullName evidence="3">beta-N-acetylhexosaminidase</fullName>
        <ecNumber evidence="3">3.2.1.52</ecNumber>
    </recommendedName>
    <alternativeName>
        <fullName evidence="6">Beta-N-acetylhexosaminidase</fullName>
    </alternativeName>
    <alternativeName>
        <fullName evidence="7">N-acetyl-beta-glucosaminidase</fullName>
    </alternativeName>
</protein>
<dbReference type="SMART" id="SM01081">
    <property type="entry name" value="CHB_HEX"/>
    <property type="match status" value="1"/>
</dbReference>
<comment type="similarity">
    <text evidence="2">Belongs to the glycosyl hydrolase 20 family.</text>
</comment>
<accession>A0ABX4HWR7</accession>
<dbReference type="Pfam" id="PF00728">
    <property type="entry name" value="Glyco_hydro_20"/>
    <property type="match status" value="1"/>
</dbReference>
<keyword evidence="4" id="KW-0378">Hydrolase</keyword>
<evidence type="ECO:0000256" key="8">
    <source>
        <dbReference type="SAM" id="MobiDB-lite"/>
    </source>
</evidence>
<dbReference type="PRINTS" id="PR00738">
    <property type="entry name" value="GLHYDRLASE20"/>
</dbReference>
<dbReference type="SUPFAM" id="SSF81296">
    <property type="entry name" value="E set domains"/>
    <property type="match status" value="1"/>
</dbReference>
<dbReference type="SUPFAM" id="SSF55545">
    <property type="entry name" value="beta-N-acetylhexosaminidase-like domain"/>
    <property type="match status" value="1"/>
</dbReference>
<dbReference type="SUPFAM" id="SSF51445">
    <property type="entry name" value="(Trans)glycosidases"/>
    <property type="match status" value="1"/>
</dbReference>
<evidence type="ECO:0000256" key="9">
    <source>
        <dbReference type="SAM" id="SignalP"/>
    </source>
</evidence>
<dbReference type="Gene3D" id="2.60.40.10">
    <property type="entry name" value="Immunoglobulins"/>
    <property type="match status" value="1"/>
</dbReference>
<dbReference type="PANTHER" id="PTHR22600">
    <property type="entry name" value="BETA-HEXOSAMINIDASE"/>
    <property type="match status" value="1"/>
</dbReference>
<evidence type="ECO:0000259" key="10">
    <source>
        <dbReference type="SMART" id="SM01081"/>
    </source>
</evidence>
<evidence type="ECO:0000313" key="12">
    <source>
        <dbReference type="Proteomes" id="UP000218427"/>
    </source>
</evidence>
<feature type="signal peptide" evidence="9">
    <location>
        <begin position="1"/>
        <end position="20"/>
    </location>
</feature>
<dbReference type="InterPro" id="IPR015883">
    <property type="entry name" value="Glyco_hydro_20_cat"/>
</dbReference>
<evidence type="ECO:0000256" key="6">
    <source>
        <dbReference type="ARBA" id="ARBA00030512"/>
    </source>
</evidence>
<evidence type="ECO:0000256" key="1">
    <source>
        <dbReference type="ARBA" id="ARBA00001231"/>
    </source>
</evidence>
<evidence type="ECO:0000256" key="2">
    <source>
        <dbReference type="ARBA" id="ARBA00006285"/>
    </source>
</evidence>
<dbReference type="InterPro" id="IPR025705">
    <property type="entry name" value="Beta_hexosaminidase_sua/sub"/>
</dbReference>
<comment type="caution">
    <text evidence="11">The sequence shown here is derived from an EMBL/GenBank/DDBJ whole genome shotgun (WGS) entry which is preliminary data.</text>
</comment>
<feature type="domain" description="Chitobiase/beta-hexosaminidases N-terminal" evidence="10">
    <location>
        <begin position="33"/>
        <end position="203"/>
    </location>
</feature>
<reference evidence="11" key="1">
    <citation type="submission" date="2017-08" db="EMBL/GenBank/DDBJ databases">
        <title>Microbulbifer marisrubri sp. nov., a halophilic alphaproteobacterium isolated from marine sediment of the Yellow Sea, China.</title>
        <authorList>
            <person name="Zhang G."/>
            <person name="Xiong Q."/>
        </authorList>
    </citation>
    <scope>NUCLEOTIDE SEQUENCE [LARGE SCALE GENOMIC DNA]</scope>
    <source>
        <strain evidence="11">WRN-8</strain>
    </source>
</reference>
<dbReference type="InterPro" id="IPR008965">
    <property type="entry name" value="CBM2/CBM3_carb-bd_dom_sf"/>
</dbReference>
<dbReference type="InterPro" id="IPR004867">
    <property type="entry name" value="CHB_C_dom"/>
</dbReference>
<feature type="chain" id="PRO_5047426629" description="beta-N-acetylhexosaminidase" evidence="9">
    <location>
        <begin position="21"/>
        <end position="898"/>
    </location>
</feature>
<dbReference type="PROSITE" id="PS51257">
    <property type="entry name" value="PROKAR_LIPOPROTEIN"/>
    <property type="match status" value="1"/>
</dbReference>
<dbReference type="RefSeq" id="WP_067085835.1">
    <property type="nucleotide sequence ID" value="NZ_LRFG02000005.1"/>
</dbReference>
<gene>
    <name evidence="11" type="ORF">AWR36_013350</name>
</gene>
<dbReference type="EC" id="3.2.1.52" evidence="3"/>
<dbReference type="Gene3D" id="3.20.20.80">
    <property type="entry name" value="Glycosidases"/>
    <property type="match status" value="1"/>
</dbReference>
<evidence type="ECO:0000256" key="5">
    <source>
        <dbReference type="ARBA" id="ARBA00023295"/>
    </source>
</evidence>
<evidence type="ECO:0000256" key="3">
    <source>
        <dbReference type="ARBA" id="ARBA00012663"/>
    </source>
</evidence>
<dbReference type="Proteomes" id="UP000218427">
    <property type="component" value="Unassembled WGS sequence"/>
</dbReference>
<dbReference type="Pfam" id="PF02838">
    <property type="entry name" value="Glyco_hydro_20b"/>
    <property type="match status" value="1"/>
</dbReference>
<dbReference type="InterPro" id="IPR013783">
    <property type="entry name" value="Ig-like_fold"/>
</dbReference>
<evidence type="ECO:0000256" key="4">
    <source>
        <dbReference type="ARBA" id="ARBA00022801"/>
    </source>
</evidence>
<sequence>MHRLLTIIALALLVAACGQSQETPPPAAQRIADHFTVSLEVLTNFQGVDKALRADCKRAGGSGAICSTYRISLTNGGMAIAASERDWTLYFHSIRRTFSLLNRDDFKVEHVKGDLHRLKPNAHFAGIAAGETLELDFLAENWMQFESDFMPRLFVVGADGEALVIASTDRDSIEGLVKPIGKNDPDNWKRTAADANVLADAASRYADFTAEASAQVDSWRERIIPRPLKTKVVGEPVEIGSGIALMPGSLDDQSLAVIEGRLETLGLAGGGNEAAYPVKVSIDPAAFADSVSGAYQLETQSEGARIVGYDQAGAFYGLQSLLALADVRQQTLARVVVEDAPRFEHRGMFLDVGRNFHTKAVVLRMLEQMAAYKLNRFHFHLSDDEGWRLEIPGLPELTEVGGRRCFDLNEDQCLLPQLGSGPSTDNNGSGYFSVDDYVEILRYAAARHIEVVPEFDMPAHARAAVVAMEARYRRLAESAPEQASEYRLIDPEDDTEYLSVQFYNDSYINPCIDSTYRFVNKLIREVQAMHAVAGVPLETWHFGGDEAVNILASGSFENAPGSDPEKGDVPASARKQPWSDSPQCQKLVAEGSVESMDKLGEHYAKRVSVLLADAGIATMAAWNDGVKRIDEAAAELATSDNYANSWGPLFWGGGDESVHLAESGFDVVQSHSDFLYFDMPYEVDPKESGYYWASRYIDTEKTFSYAPLNTAQLAEVSTDRDGNGWSASSAPAEFVEHVRGIQGQLWSEVVRTDARVEYMVYPRLLALAERAWHRASWELSPQEGQTFSAETDLVDKAALARDWAEFAATLGHKELLKLDRAGVGYRVPVPGAVRLNGELQTAVPFPGLPVEVFDDERWLPVENAAANANILSVRARSADGHRAGRAVDLPAAAETASR</sequence>
<proteinExistence type="inferred from homology"/>
<comment type="catalytic activity">
    <reaction evidence="1">
        <text>Hydrolysis of terminal non-reducing N-acetyl-D-hexosamine residues in N-acetyl-beta-D-hexosaminides.</text>
        <dbReference type="EC" id="3.2.1.52"/>
    </reaction>
</comment>
<evidence type="ECO:0000256" key="7">
    <source>
        <dbReference type="ARBA" id="ARBA00033000"/>
    </source>
</evidence>
<evidence type="ECO:0000313" key="11">
    <source>
        <dbReference type="EMBL" id="PCO04438.1"/>
    </source>
</evidence>
<dbReference type="InterPro" id="IPR029018">
    <property type="entry name" value="Hex-like_dom2"/>
</dbReference>
<dbReference type="Pfam" id="PF03173">
    <property type="entry name" value="CHB_HEX"/>
    <property type="match status" value="1"/>
</dbReference>
<name>A0ABX4HWR7_9GAMM</name>
<dbReference type="Gene3D" id="3.30.379.10">
    <property type="entry name" value="Chitobiase/beta-hexosaminidase domain 2-like"/>
    <property type="match status" value="1"/>
</dbReference>
<dbReference type="InterPro" id="IPR017853">
    <property type="entry name" value="GH"/>
</dbReference>
<keyword evidence="5" id="KW-0326">Glycosidase</keyword>
<organism evidence="11 12">
    <name type="scientific">Microbulbifer flavimaris</name>
    <dbReference type="NCBI Taxonomy" id="1781068"/>
    <lineage>
        <taxon>Bacteria</taxon>
        <taxon>Pseudomonadati</taxon>
        <taxon>Pseudomonadota</taxon>
        <taxon>Gammaproteobacteria</taxon>
        <taxon>Cellvibrionales</taxon>
        <taxon>Microbulbiferaceae</taxon>
        <taxon>Microbulbifer</taxon>
    </lineage>
</organism>
<dbReference type="Pfam" id="PF03174">
    <property type="entry name" value="CHB_HEX_C"/>
    <property type="match status" value="1"/>
</dbReference>
<keyword evidence="9" id="KW-0732">Signal</keyword>
<dbReference type="Gene3D" id="2.60.40.290">
    <property type="match status" value="1"/>
</dbReference>
<feature type="region of interest" description="Disordered" evidence="8">
    <location>
        <begin position="554"/>
        <end position="581"/>
    </location>
</feature>
<dbReference type="SUPFAM" id="SSF49384">
    <property type="entry name" value="Carbohydrate-binding domain"/>
    <property type="match status" value="1"/>
</dbReference>
<dbReference type="InterPro" id="IPR015882">
    <property type="entry name" value="HEX_bac_N"/>
</dbReference>
<dbReference type="InterPro" id="IPR014756">
    <property type="entry name" value="Ig_E-set"/>
</dbReference>
<keyword evidence="12" id="KW-1185">Reference proteome</keyword>
<dbReference type="InterPro" id="IPR012291">
    <property type="entry name" value="CBM2_carb-bd_dom_sf"/>
</dbReference>
<dbReference type="PANTHER" id="PTHR22600:SF57">
    <property type="entry name" value="BETA-N-ACETYLHEXOSAMINIDASE"/>
    <property type="match status" value="1"/>
</dbReference>
<dbReference type="InterPro" id="IPR004866">
    <property type="entry name" value="CHB/HEX_N_dom"/>
</dbReference>